<dbReference type="AlphaFoldDB" id="A0A9E7PL01"/>
<dbReference type="InterPro" id="IPR049961">
    <property type="entry name" value="ThiI_N"/>
</dbReference>
<evidence type="ECO:0000256" key="2">
    <source>
        <dbReference type="ARBA" id="ARBA00022490"/>
    </source>
</evidence>
<dbReference type="KEGG" id="mend:L6E24_11865"/>
<feature type="binding site" evidence="9">
    <location>
        <begin position="181"/>
        <end position="182"/>
    </location>
    <ligand>
        <name>ATP</name>
        <dbReference type="ChEBI" id="CHEBI:30616"/>
    </ligand>
</feature>
<evidence type="ECO:0000256" key="7">
    <source>
        <dbReference type="ARBA" id="ARBA00022884"/>
    </source>
</evidence>
<dbReference type="GO" id="GO:0009229">
    <property type="term" value="P:thiamine diphosphate biosynthetic process"/>
    <property type="evidence" value="ECO:0007669"/>
    <property type="project" value="UniProtKB-UniRule"/>
</dbReference>
<dbReference type="GO" id="GO:0005829">
    <property type="term" value="C:cytosol"/>
    <property type="evidence" value="ECO:0007669"/>
    <property type="project" value="TreeGrafter"/>
</dbReference>
<dbReference type="NCBIfam" id="TIGR00342">
    <property type="entry name" value="tRNA uracil 4-sulfurtransferase ThiI"/>
    <property type="match status" value="1"/>
</dbReference>
<evidence type="ECO:0000256" key="9">
    <source>
        <dbReference type="HAMAP-Rule" id="MF_00021"/>
    </source>
</evidence>
<feature type="binding site" evidence="9">
    <location>
        <position position="265"/>
    </location>
    <ligand>
        <name>ATP</name>
        <dbReference type="ChEBI" id="CHEBI:30616"/>
    </ligand>
</feature>
<evidence type="ECO:0000313" key="12">
    <source>
        <dbReference type="Proteomes" id="UP001060368"/>
    </source>
</evidence>
<evidence type="ECO:0000259" key="10">
    <source>
        <dbReference type="PROSITE" id="PS51165"/>
    </source>
</evidence>
<comment type="pathway">
    <text evidence="9">Cofactor biosynthesis; thiamine diphosphate biosynthesis.</text>
</comment>
<keyword evidence="8 9" id="KW-0784">Thiamine biosynthesis</keyword>
<comment type="catalytic activity">
    <reaction evidence="9">
        <text>[ThiI sulfur-carrier protein]-S-sulfanyl-L-cysteine + a uridine in tRNA + 2 reduced [2Fe-2S]-[ferredoxin] + ATP + H(+) = [ThiI sulfur-carrier protein]-L-cysteine + a 4-thiouridine in tRNA + 2 oxidized [2Fe-2S]-[ferredoxin] + AMP + diphosphate</text>
        <dbReference type="Rhea" id="RHEA:24176"/>
        <dbReference type="Rhea" id="RHEA-COMP:10000"/>
        <dbReference type="Rhea" id="RHEA-COMP:10001"/>
        <dbReference type="Rhea" id="RHEA-COMP:13337"/>
        <dbReference type="Rhea" id="RHEA-COMP:13338"/>
        <dbReference type="Rhea" id="RHEA-COMP:13339"/>
        <dbReference type="Rhea" id="RHEA-COMP:13340"/>
        <dbReference type="ChEBI" id="CHEBI:15378"/>
        <dbReference type="ChEBI" id="CHEBI:29950"/>
        <dbReference type="ChEBI" id="CHEBI:30616"/>
        <dbReference type="ChEBI" id="CHEBI:33019"/>
        <dbReference type="ChEBI" id="CHEBI:33737"/>
        <dbReference type="ChEBI" id="CHEBI:33738"/>
        <dbReference type="ChEBI" id="CHEBI:61963"/>
        <dbReference type="ChEBI" id="CHEBI:65315"/>
        <dbReference type="ChEBI" id="CHEBI:136798"/>
        <dbReference type="ChEBI" id="CHEBI:456215"/>
        <dbReference type="EC" id="2.8.1.4"/>
    </reaction>
</comment>
<keyword evidence="2 9" id="KW-0963">Cytoplasm</keyword>
<dbReference type="GO" id="GO:0009228">
    <property type="term" value="P:thiamine biosynthetic process"/>
    <property type="evidence" value="ECO:0007669"/>
    <property type="project" value="UniProtKB-KW"/>
</dbReference>
<reference evidence="11" key="1">
    <citation type="submission" date="2022-04" db="EMBL/GenBank/DDBJ databases">
        <title>Complete genome of Methanoplanus endosymbiosus DSM 3599.</title>
        <authorList>
            <person name="Chen S.-C."/>
            <person name="You Y.-T."/>
            <person name="Zhou Y.-Z."/>
            <person name="Lai M.-C."/>
        </authorList>
    </citation>
    <scope>NUCLEOTIDE SEQUENCE</scope>
    <source>
        <strain evidence="11">DSM 3599</strain>
    </source>
</reference>
<keyword evidence="12" id="KW-1185">Reference proteome</keyword>
<protein>
    <recommendedName>
        <fullName evidence="9">Probable tRNA sulfurtransferase</fullName>
        <ecNumber evidence="9">2.8.1.4</ecNumber>
    </recommendedName>
    <alternativeName>
        <fullName evidence="9">Sulfur carrier protein ThiS sulfurtransferase</fullName>
    </alternativeName>
    <alternativeName>
        <fullName evidence="9">Thiamine biosynthesis protein ThiI</fullName>
    </alternativeName>
    <alternativeName>
        <fullName evidence="9">tRNA 4-thiouridine synthase</fullName>
    </alternativeName>
</protein>
<feature type="domain" description="THUMP" evidence="10">
    <location>
        <begin position="59"/>
        <end position="163"/>
    </location>
</feature>
<dbReference type="InterPro" id="IPR004114">
    <property type="entry name" value="THUMP_dom"/>
</dbReference>
<dbReference type="GO" id="GO:0140741">
    <property type="term" value="F:tRNA-uracil-4 sulfurtransferase activity"/>
    <property type="evidence" value="ECO:0007669"/>
    <property type="project" value="UniProtKB-EC"/>
</dbReference>
<dbReference type="InterPro" id="IPR014729">
    <property type="entry name" value="Rossmann-like_a/b/a_fold"/>
</dbReference>
<comment type="similarity">
    <text evidence="9">Belongs to the ThiI family.</text>
</comment>
<evidence type="ECO:0000256" key="6">
    <source>
        <dbReference type="ARBA" id="ARBA00022840"/>
    </source>
</evidence>
<dbReference type="GO" id="GO:0002937">
    <property type="term" value="P:tRNA 4-thiouridine biosynthesis"/>
    <property type="evidence" value="ECO:0007669"/>
    <property type="project" value="TreeGrafter"/>
</dbReference>
<dbReference type="GO" id="GO:0005524">
    <property type="term" value="F:ATP binding"/>
    <property type="evidence" value="ECO:0007669"/>
    <property type="project" value="UniProtKB-UniRule"/>
</dbReference>
<evidence type="ECO:0000256" key="4">
    <source>
        <dbReference type="ARBA" id="ARBA00022679"/>
    </source>
</evidence>
<evidence type="ECO:0000256" key="1">
    <source>
        <dbReference type="ARBA" id="ARBA00004496"/>
    </source>
</evidence>
<dbReference type="GO" id="GO:0004810">
    <property type="term" value="F:CCA tRNA nucleotidyltransferase activity"/>
    <property type="evidence" value="ECO:0007669"/>
    <property type="project" value="InterPro"/>
</dbReference>
<comment type="function">
    <text evidence="9">Catalyzes the ATP-dependent transfer of a sulfur to tRNA to produce 4-thiouridine in position 8 of tRNAs, which functions as a near-UV photosensor. Also catalyzes the transfer of sulfur to the sulfur carrier protein ThiS, forming ThiS-thiocarboxylate. This is a step in the synthesis of thiazole, in the thiamine biosynthesis pathway. The sulfur is donated as persulfide by IscS.</text>
</comment>
<dbReference type="Pfam" id="PF02568">
    <property type="entry name" value="ThiI"/>
    <property type="match status" value="1"/>
</dbReference>
<comment type="caution">
    <text evidence="9">Lacks conserved residue(s) required for the propagation of feature annotation.</text>
</comment>
<dbReference type="HAMAP" id="MF_00021">
    <property type="entry name" value="ThiI"/>
    <property type="match status" value="1"/>
</dbReference>
<dbReference type="EMBL" id="CP096115">
    <property type="protein sequence ID" value="UUX92043.1"/>
    <property type="molecule type" value="Genomic_DNA"/>
</dbReference>
<dbReference type="CDD" id="cd11716">
    <property type="entry name" value="THUMP_ThiI"/>
    <property type="match status" value="1"/>
</dbReference>
<dbReference type="InterPro" id="IPR054173">
    <property type="entry name" value="ThiI_fer"/>
</dbReference>
<dbReference type="SUPFAM" id="SSF52402">
    <property type="entry name" value="Adenine nucleotide alpha hydrolases-like"/>
    <property type="match status" value="1"/>
</dbReference>
<dbReference type="RefSeq" id="WP_257742193.1">
    <property type="nucleotide sequence ID" value="NZ_CP096115.1"/>
</dbReference>
<feature type="binding site" evidence="9">
    <location>
        <position position="296"/>
    </location>
    <ligand>
        <name>ATP</name>
        <dbReference type="ChEBI" id="CHEBI:30616"/>
    </ligand>
</feature>
<accession>A0A9E7PL01</accession>
<evidence type="ECO:0000313" key="11">
    <source>
        <dbReference type="EMBL" id="UUX92043.1"/>
    </source>
</evidence>
<dbReference type="PROSITE" id="PS51165">
    <property type="entry name" value="THUMP"/>
    <property type="match status" value="1"/>
</dbReference>
<dbReference type="Pfam" id="PF22025">
    <property type="entry name" value="ThiI_fer"/>
    <property type="match status" value="1"/>
</dbReference>
<dbReference type="GO" id="GO:0000049">
    <property type="term" value="F:tRNA binding"/>
    <property type="evidence" value="ECO:0007669"/>
    <property type="project" value="UniProtKB-UniRule"/>
</dbReference>
<dbReference type="SUPFAM" id="SSF143437">
    <property type="entry name" value="THUMP domain-like"/>
    <property type="match status" value="1"/>
</dbReference>
<evidence type="ECO:0000256" key="8">
    <source>
        <dbReference type="ARBA" id="ARBA00022977"/>
    </source>
</evidence>
<organism evidence="11 12">
    <name type="scientific">Methanoplanus endosymbiosus</name>
    <dbReference type="NCBI Taxonomy" id="33865"/>
    <lineage>
        <taxon>Archaea</taxon>
        <taxon>Methanobacteriati</taxon>
        <taxon>Methanobacteriota</taxon>
        <taxon>Stenosarchaea group</taxon>
        <taxon>Methanomicrobia</taxon>
        <taxon>Methanomicrobiales</taxon>
        <taxon>Methanomicrobiaceae</taxon>
        <taxon>Methanoplanus</taxon>
    </lineage>
</organism>
<dbReference type="SMART" id="SM00981">
    <property type="entry name" value="THUMP"/>
    <property type="match status" value="1"/>
</dbReference>
<comment type="catalytic activity">
    <reaction evidence="9">
        <text>[ThiS sulfur-carrier protein]-C-terminal Gly-Gly-AMP + S-sulfanyl-L-cysteinyl-[cysteine desulfurase] + AH2 = [ThiS sulfur-carrier protein]-C-terminal-Gly-aminoethanethioate + L-cysteinyl-[cysteine desulfurase] + A + AMP + 2 H(+)</text>
        <dbReference type="Rhea" id="RHEA:43340"/>
        <dbReference type="Rhea" id="RHEA-COMP:12157"/>
        <dbReference type="Rhea" id="RHEA-COMP:12158"/>
        <dbReference type="Rhea" id="RHEA-COMP:12910"/>
        <dbReference type="Rhea" id="RHEA-COMP:19908"/>
        <dbReference type="ChEBI" id="CHEBI:13193"/>
        <dbReference type="ChEBI" id="CHEBI:15378"/>
        <dbReference type="ChEBI" id="CHEBI:17499"/>
        <dbReference type="ChEBI" id="CHEBI:29950"/>
        <dbReference type="ChEBI" id="CHEBI:61963"/>
        <dbReference type="ChEBI" id="CHEBI:90618"/>
        <dbReference type="ChEBI" id="CHEBI:232372"/>
        <dbReference type="ChEBI" id="CHEBI:456215"/>
    </reaction>
</comment>
<evidence type="ECO:0000256" key="3">
    <source>
        <dbReference type="ARBA" id="ARBA00022555"/>
    </source>
</evidence>
<keyword evidence="7 9" id="KW-0694">RNA-binding</keyword>
<name>A0A9E7PL01_9EURY</name>
<dbReference type="Proteomes" id="UP001060368">
    <property type="component" value="Chromosome"/>
</dbReference>
<gene>
    <name evidence="9 11" type="primary">thiI</name>
    <name evidence="11" type="ORF">L6E24_11865</name>
</gene>
<evidence type="ECO:0000256" key="5">
    <source>
        <dbReference type="ARBA" id="ARBA00022741"/>
    </source>
</evidence>
<dbReference type="Gene3D" id="3.30.2130.30">
    <property type="match status" value="1"/>
</dbReference>
<comment type="subcellular location">
    <subcellularLocation>
        <location evidence="1 9">Cytoplasm</location>
    </subcellularLocation>
</comment>
<sequence>MNKAVMIRYGEIFLKSESVQRHYLRILDNNIKNALNTGGIEHRIERHRGRILIYGDNPEGIVSIVTKIFGILDACIAEVTESDREIIEKKAAEIAAKSLKPGMSFAVRPKRSNMKGFTSQELGASTGDRIWEMVPGLTVNLKDPDYEIFVEARTEGGLIYDRRTKGPGGLPVGTQGEVLSLISAGIDSPVAAWLVMRRGCTSSFIFFRGKGYFGKDTEDAVLENMKNLSLWSPGRKIRLYSIDLEDFYTEILDKITPRYLCLVCKRFMMHLSAEIAIGKGMSGIVMGNNLGQVASQTLANMAVTEEVIPPGLPLLQPLLTWDKGEIVDLARKIGTFREFAGDLDCTVVPKHPAVSATIADLKAEEEKLDYELLTGKCLETLDYIKILNGEVIESGN</sequence>
<dbReference type="InterPro" id="IPR049962">
    <property type="entry name" value="THUMP_ThiI"/>
</dbReference>
<dbReference type="PANTHER" id="PTHR43209:SF1">
    <property type="entry name" value="TRNA SULFURTRANSFERASE"/>
    <property type="match status" value="1"/>
</dbReference>
<dbReference type="GO" id="GO:0052837">
    <property type="term" value="P:thiazole biosynthetic process"/>
    <property type="evidence" value="ECO:0007669"/>
    <property type="project" value="TreeGrafter"/>
</dbReference>
<dbReference type="Gene3D" id="3.40.50.620">
    <property type="entry name" value="HUPs"/>
    <property type="match status" value="1"/>
</dbReference>
<feature type="binding site" evidence="9">
    <location>
        <position position="287"/>
    </location>
    <ligand>
        <name>ATP</name>
        <dbReference type="ChEBI" id="CHEBI:30616"/>
    </ligand>
</feature>
<keyword evidence="4 9" id="KW-0808">Transferase</keyword>
<dbReference type="InterPro" id="IPR003720">
    <property type="entry name" value="tRNA_STrfase"/>
</dbReference>
<keyword evidence="5 9" id="KW-0547">Nucleotide-binding</keyword>
<keyword evidence="6 9" id="KW-0067">ATP-binding</keyword>
<keyword evidence="3 9" id="KW-0820">tRNA-binding</keyword>
<dbReference type="PANTHER" id="PTHR43209">
    <property type="entry name" value="TRNA SULFURTRANSFERASE"/>
    <property type="match status" value="1"/>
</dbReference>
<proteinExistence type="inferred from homology"/>
<dbReference type="EC" id="2.8.1.4" evidence="9"/>
<dbReference type="InterPro" id="IPR020536">
    <property type="entry name" value="ThiI_AANH"/>
</dbReference>
<dbReference type="InterPro" id="IPR050102">
    <property type="entry name" value="tRNA_sulfurtransferase_ThiI"/>
</dbReference>
<dbReference type="GeneID" id="74308408"/>
<dbReference type="Pfam" id="PF02926">
    <property type="entry name" value="THUMP"/>
    <property type="match status" value="1"/>
</dbReference>